<dbReference type="EMBL" id="KT246956">
    <property type="protein sequence ID" value="ALL41047.1"/>
    <property type="molecule type" value="mRNA"/>
</dbReference>
<evidence type="ECO:0000313" key="2">
    <source>
        <dbReference type="EMBL" id="ALL41047.1"/>
    </source>
</evidence>
<name>A0A0S1MJI3_PHAPC</name>
<evidence type="ECO:0000256" key="1">
    <source>
        <dbReference type="SAM" id="SignalP"/>
    </source>
</evidence>
<dbReference type="AlphaFoldDB" id="A0A0S1MJI3"/>
<sequence length="53" mass="5432">MLFPIFLCIAIASSTSKRDISLGVDVFDAPGNYIASHCLGSGTTLVTPSGSSL</sequence>
<protein>
    <recommendedName>
        <fullName evidence="3">Secreted protein</fullName>
    </recommendedName>
</protein>
<organism evidence="2">
    <name type="scientific">Phakopsora pachyrhizi</name>
    <name type="common">Asian soybean rust disease fungus</name>
    <dbReference type="NCBI Taxonomy" id="170000"/>
    <lineage>
        <taxon>Eukaryota</taxon>
        <taxon>Fungi</taxon>
        <taxon>Dikarya</taxon>
        <taxon>Basidiomycota</taxon>
        <taxon>Pucciniomycotina</taxon>
        <taxon>Pucciniomycetes</taxon>
        <taxon>Pucciniales</taxon>
        <taxon>Phakopsoraceae</taxon>
        <taxon>Phakopsora</taxon>
    </lineage>
</organism>
<keyword evidence="1" id="KW-0732">Signal</keyword>
<reference evidence="2" key="1">
    <citation type="submission" date="2015-07" db="EMBL/GenBank/DDBJ databases">
        <title>Elucidating the P. pachyrhizi secretome and potential effectors.</title>
        <authorList>
            <person name="de Carvalho M.C.C.G."/>
            <person name="Nascimento L.C."/>
            <person name="Darben L.M."/>
            <person name="Polizel-Podanosqui A.M."/>
            <person name="Lopes-Caitar V.S."/>
            <person name="Rocha C.S."/>
            <person name="Qi M."/>
            <person name="Carazolle M."/>
            <person name="Kuwahara M.K."/>
            <person name="Pereira G.A.G."/>
            <person name="Abdelnoor R.V."/>
            <person name="Whitham S.A."/>
            <person name="Marcelino-Guimaraes F.C."/>
        </authorList>
    </citation>
    <scope>NUCLEOTIDE SEQUENCE</scope>
</reference>
<evidence type="ECO:0008006" key="3">
    <source>
        <dbReference type="Google" id="ProtNLM"/>
    </source>
</evidence>
<feature type="chain" id="PRO_5006589148" description="Secreted protein" evidence="1">
    <location>
        <begin position="17"/>
        <end position="53"/>
    </location>
</feature>
<accession>A0A0S1MJI3</accession>
<feature type="signal peptide" evidence="1">
    <location>
        <begin position="1"/>
        <end position="16"/>
    </location>
</feature>
<proteinExistence type="evidence at transcript level"/>